<dbReference type="EMBL" id="OCNE01000001">
    <property type="protein sequence ID" value="SOD58864.1"/>
    <property type="molecule type" value="Genomic_DNA"/>
</dbReference>
<evidence type="ECO:0000313" key="3">
    <source>
        <dbReference type="Proteomes" id="UP000219072"/>
    </source>
</evidence>
<protein>
    <submittedName>
        <fullName evidence="2">Uncharacterized protein</fullName>
    </submittedName>
</protein>
<gene>
    <name evidence="2" type="ORF">SAMN06297387_101363</name>
</gene>
<dbReference type="OrthoDB" id="3290566at2"/>
<keyword evidence="3" id="KW-1185">Reference proteome</keyword>
<evidence type="ECO:0000313" key="2">
    <source>
        <dbReference type="EMBL" id="SOD58864.1"/>
    </source>
</evidence>
<accession>A0A286DK55</accession>
<feature type="region of interest" description="Disordered" evidence="1">
    <location>
        <begin position="165"/>
        <end position="189"/>
    </location>
</feature>
<sequence>MITDKGRQELHGWFVGRLPESWFTELVEVSADREEITVIGRIPEPDLPPEASLTEYEAACEGRITEFRERTRAQRVEVAREAQIRFRRQLSWGARCGHSQEMFTHISAPVMTRLKQPERLVLDTLIAGGVARSRSDALAWCVRLVERHSDAWLADLRESLHEVERVRTKGPAPSTADGLEGSALEKSDK</sequence>
<evidence type="ECO:0000256" key="1">
    <source>
        <dbReference type="SAM" id="MobiDB-lite"/>
    </source>
</evidence>
<organism evidence="2 3">
    <name type="scientific">Streptomyces zhaozhouensis</name>
    <dbReference type="NCBI Taxonomy" id="1300267"/>
    <lineage>
        <taxon>Bacteria</taxon>
        <taxon>Bacillati</taxon>
        <taxon>Actinomycetota</taxon>
        <taxon>Actinomycetes</taxon>
        <taxon>Kitasatosporales</taxon>
        <taxon>Streptomycetaceae</taxon>
        <taxon>Streptomyces</taxon>
    </lineage>
</organism>
<dbReference type="Proteomes" id="UP000219072">
    <property type="component" value="Unassembled WGS sequence"/>
</dbReference>
<name>A0A286DK55_9ACTN</name>
<dbReference type="RefSeq" id="WP_097229116.1">
    <property type="nucleotide sequence ID" value="NZ_OCNE01000001.1"/>
</dbReference>
<dbReference type="AlphaFoldDB" id="A0A286DK55"/>
<proteinExistence type="predicted"/>
<reference evidence="2 3" key="1">
    <citation type="submission" date="2017-09" db="EMBL/GenBank/DDBJ databases">
        <authorList>
            <person name="Ehlers B."/>
            <person name="Leendertz F.H."/>
        </authorList>
    </citation>
    <scope>NUCLEOTIDE SEQUENCE [LARGE SCALE GENOMIC DNA]</scope>
    <source>
        <strain evidence="2 3">CGMCC 4.7095</strain>
    </source>
</reference>